<evidence type="ECO:0000256" key="7">
    <source>
        <dbReference type="ARBA" id="ARBA00023136"/>
    </source>
</evidence>
<keyword evidence="9" id="KW-1185">Reference proteome</keyword>
<dbReference type="AlphaFoldDB" id="A0A6P7T8B6"/>
<keyword evidence="5" id="KW-1133">Transmembrane helix</keyword>
<sequence>MGGWKLEIFKMAVYMSFPVGLFYYFNQPAFFENWMMTKRKILFPQETVDDRKSFESLKQMVEEKRIAEWEKMTKNT</sequence>
<keyword evidence="3" id="KW-0812">Transmembrane</keyword>
<name>A0A6P7T8B6_9MOLL</name>
<dbReference type="GO" id="GO:0051082">
    <property type="term" value="F:unfolded protein binding"/>
    <property type="evidence" value="ECO:0007669"/>
    <property type="project" value="TreeGrafter"/>
</dbReference>
<keyword evidence="6" id="KW-0496">Mitochondrion</keyword>
<comment type="similarity">
    <text evidence="8">Belongs to the PET100 family.</text>
</comment>
<proteinExistence type="inferred from homology"/>
<dbReference type="Pfam" id="PF09803">
    <property type="entry name" value="Pet100"/>
    <property type="match status" value="1"/>
</dbReference>
<evidence type="ECO:0000256" key="6">
    <source>
        <dbReference type="ARBA" id="ARBA00023128"/>
    </source>
</evidence>
<dbReference type="GO" id="GO:0033617">
    <property type="term" value="P:mitochondrial respiratory chain complex IV assembly"/>
    <property type="evidence" value="ECO:0007669"/>
    <property type="project" value="InterPro"/>
</dbReference>
<accession>A0A6P7T8B6</accession>
<dbReference type="PANTHER" id="PTHR33968">
    <property type="entry name" value="PROTEIN PET100 HOMOLOG, MITOCHONDRIAL"/>
    <property type="match status" value="1"/>
</dbReference>
<gene>
    <name evidence="10" type="primary">LOC115219883</name>
</gene>
<dbReference type="PANTHER" id="PTHR33968:SF1">
    <property type="entry name" value="PROTEIN PET100 HOMOLOG, MITOCHONDRIAL"/>
    <property type="match status" value="1"/>
</dbReference>
<comment type="subcellular location">
    <subcellularLocation>
        <location evidence="1">Membrane</location>
        <topology evidence="1">Single-pass membrane protein</topology>
    </subcellularLocation>
    <subcellularLocation>
        <location evidence="2">Mitochondrion membrane</location>
    </subcellularLocation>
</comment>
<evidence type="ECO:0000256" key="8">
    <source>
        <dbReference type="ARBA" id="ARBA00038077"/>
    </source>
</evidence>
<evidence type="ECO:0000313" key="10">
    <source>
        <dbReference type="RefSeq" id="XP_029646046.1"/>
    </source>
</evidence>
<protein>
    <submittedName>
        <fullName evidence="10">Protein PET100 homolog, mitochondrial</fullName>
    </submittedName>
</protein>
<evidence type="ECO:0000256" key="3">
    <source>
        <dbReference type="ARBA" id="ARBA00022692"/>
    </source>
</evidence>
<keyword evidence="7" id="KW-0472">Membrane</keyword>
<evidence type="ECO:0000313" key="9">
    <source>
        <dbReference type="Proteomes" id="UP000515154"/>
    </source>
</evidence>
<reference evidence="10" key="1">
    <citation type="submission" date="2025-08" db="UniProtKB">
        <authorList>
            <consortium name="RefSeq"/>
        </authorList>
    </citation>
    <scope>IDENTIFICATION</scope>
</reference>
<dbReference type="InterPro" id="IPR018625">
    <property type="entry name" value="Pet100"/>
</dbReference>
<keyword evidence="4" id="KW-0809">Transit peptide</keyword>
<evidence type="ECO:0000256" key="4">
    <source>
        <dbReference type="ARBA" id="ARBA00022946"/>
    </source>
</evidence>
<evidence type="ECO:0000256" key="2">
    <source>
        <dbReference type="ARBA" id="ARBA00004325"/>
    </source>
</evidence>
<dbReference type="GO" id="GO:0005743">
    <property type="term" value="C:mitochondrial inner membrane"/>
    <property type="evidence" value="ECO:0007669"/>
    <property type="project" value="TreeGrafter"/>
</dbReference>
<dbReference type="KEGG" id="osn:115219883"/>
<evidence type="ECO:0000256" key="1">
    <source>
        <dbReference type="ARBA" id="ARBA00004167"/>
    </source>
</evidence>
<evidence type="ECO:0000256" key="5">
    <source>
        <dbReference type="ARBA" id="ARBA00022989"/>
    </source>
</evidence>
<organism evidence="9 10">
    <name type="scientific">Octopus sinensis</name>
    <name type="common">East Asian common octopus</name>
    <dbReference type="NCBI Taxonomy" id="2607531"/>
    <lineage>
        <taxon>Eukaryota</taxon>
        <taxon>Metazoa</taxon>
        <taxon>Spiralia</taxon>
        <taxon>Lophotrochozoa</taxon>
        <taxon>Mollusca</taxon>
        <taxon>Cephalopoda</taxon>
        <taxon>Coleoidea</taxon>
        <taxon>Octopodiformes</taxon>
        <taxon>Octopoda</taxon>
        <taxon>Incirrata</taxon>
        <taxon>Octopodidae</taxon>
        <taxon>Octopus</taxon>
    </lineage>
</organism>
<dbReference type="RefSeq" id="XP_029646046.1">
    <property type="nucleotide sequence ID" value="XM_029790186.2"/>
</dbReference>
<dbReference type="Proteomes" id="UP000515154">
    <property type="component" value="Linkage group LG15"/>
</dbReference>